<dbReference type="PANTHER" id="PTHR12106:SF27">
    <property type="entry name" value="SORTILIN-RELATED RECEPTOR"/>
    <property type="match status" value="1"/>
</dbReference>
<dbReference type="EMBL" id="VORT01000005">
    <property type="protein sequence ID" value="TXD73240.1"/>
    <property type="molecule type" value="Genomic_DNA"/>
</dbReference>
<evidence type="ECO:0000313" key="5">
    <source>
        <dbReference type="Proteomes" id="UP000321497"/>
    </source>
</evidence>
<evidence type="ECO:0000256" key="1">
    <source>
        <dbReference type="ARBA" id="ARBA00022729"/>
    </source>
</evidence>
<accession>A0A5C6Z1A6</accession>
<keyword evidence="5" id="KW-1185">Reference proteome</keyword>
<dbReference type="InterPro" id="IPR026444">
    <property type="entry name" value="Secre_tail"/>
</dbReference>
<dbReference type="PANTHER" id="PTHR12106">
    <property type="entry name" value="SORTILIN RELATED"/>
    <property type="match status" value="1"/>
</dbReference>
<dbReference type="SUPFAM" id="SSF110296">
    <property type="entry name" value="Oligoxyloglucan reducing end-specific cellobiohydrolase"/>
    <property type="match status" value="2"/>
</dbReference>
<feature type="signal peptide" evidence="2">
    <location>
        <begin position="1"/>
        <end position="18"/>
    </location>
</feature>
<keyword evidence="1 2" id="KW-0732">Signal</keyword>
<organism evidence="4 5">
    <name type="scientific">Aequorivita antarctica</name>
    <dbReference type="NCBI Taxonomy" id="153266"/>
    <lineage>
        <taxon>Bacteria</taxon>
        <taxon>Pseudomonadati</taxon>
        <taxon>Bacteroidota</taxon>
        <taxon>Flavobacteriia</taxon>
        <taxon>Flavobacteriales</taxon>
        <taxon>Flavobacteriaceae</taxon>
        <taxon>Aequorivita</taxon>
    </lineage>
</organism>
<proteinExistence type="predicted"/>
<dbReference type="Proteomes" id="UP000321497">
    <property type="component" value="Unassembled WGS sequence"/>
</dbReference>
<dbReference type="AlphaFoldDB" id="A0A5C6Z1A6"/>
<dbReference type="InterPro" id="IPR015943">
    <property type="entry name" value="WD40/YVTN_repeat-like_dom_sf"/>
</dbReference>
<gene>
    <name evidence="4" type="ORF">ESU54_08875</name>
</gene>
<dbReference type="OrthoDB" id="9757947at2"/>
<evidence type="ECO:0000256" key="2">
    <source>
        <dbReference type="SAM" id="SignalP"/>
    </source>
</evidence>
<protein>
    <submittedName>
        <fullName evidence="4">T9SS type A sorting domain-containing protein</fullName>
    </submittedName>
</protein>
<dbReference type="InterPro" id="IPR050310">
    <property type="entry name" value="VPS10-sortilin"/>
</dbReference>
<reference evidence="4 5" key="1">
    <citation type="submission" date="2019-08" db="EMBL/GenBank/DDBJ databases">
        <title>Genome of Aequorivita antarctica SW49 (type strain).</title>
        <authorList>
            <person name="Bowman J.P."/>
        </authorList>
    </citation>
    <scope>NUCLEOTIDE SEQUENCE [LARGE SCALE GENOMIC DNA]</scope>
    <source>
        <strain evidence="4 5">SW49</strain>
    </source>
</reference>
<dbReference type="Gene3D" id="2.130.10.10">
    <property type="entry name" value="YVTN repeat-like/Quinoprotein amine dehydrogenase"/>
    <property type="match status" value="3"/>
</dbReference>
<sequence>MNKYYFFIFLFFCVKSFAQIDPIGSTDFGRIVDITYDLSIENTVYAATIGNHIVRSTDNGATWNLFYSHPDRDVFIQNLKFFGNDKISFTVDTGYGNWNKIFVLEISSAEIFTEYNIPIPSGADESEITSYDFYMNDPQFIVVQQIYGIGGGIFGKVYYTNTGGNSWEDIYQTENFDAIFPNGVAISPGNPSKIFIARQGGLDPNDYGGLLISNNGGTSWEEKLSGIDFNQIVFRPDNPEEIFLGSAYGSQIQNLYRSMDNGDSWLNIDNDWASEVPNGILKIQFDPTNFDSILVLGVNEIVRTFTNFQNYEVLHFQNEIGNFDNYYFGTNASINPFNNNEIFITNNDYPLFTHDGGETLLQVKNPFFFSIGNVGYFESELAKNLYYNVQNGYIHKNINTNIDTPFFIVPLQAFPNFTSTYFFDKNVSGRVYAFSSSFNGSGMGIMENHGNILSSFPLSFQFLHDIKSNPGNNSIILASFSNDFAISNLVRIDITDPNNVTQELVNLPTQGLLSTILIDSLSTNKISIALEARIYRTVDNGFSWQLRSQGLESLVEGQDMIYEIKQNPLNSDQLTIATSKGVFTSLDDANSWIPLSNFHVQKVWSSPINSNHIVAMDFDNQLTLTVNYSSDGGQFWNEVSYENLKYITSTGAEIAFTENQAEIYLGTYDMGLIKYKVDLETLSIPEIGGLQEEVIVFPNPTPDIIHIFSKNVQVQVITLYSMDGKKIMDSKGGYRFEMNLSNIASGLYTLKIVLKSGNIINKKIFKK</sequence>
<dbReference type="NCBIfam" id="TIGR04183">
    <property type="entry name" value="Por_Secre_tail"/>
    <property type="match status" value="1"/>
</dbReference>
<comment type="caution">
    <text evidence="4">The sequence shown here is derived from an EMBL/GenBank/DDBJ whole genome shotgun (WGS) entry which is preliminary data.</text>
</comment>
<feature type="chain" id="PRO_5023102528" evidence="2">
    <location>
        <begin position="19"/>
        <end position="767"/>
    </location>
</feature>
<dbReference type="RefSeq" id="WP_111844600.1">
    <property type="nucleotide sequence ID" value="NZ_UEGI01000007.1"/>
</dbReference>
<evidence type="ECO:0000313" key="4">
    <source>
        <dbReference type="EMBL" id="TXD73240.1"/>
    </source>
</evidence>
<evidence type="ECO:0000259" key="3">
    <source>
        <dbReference type="Pfam" id="PF18962"/>
    </source>
</evidence>
<dbReference type="Pfam" id="PF18962">
    <property type="entry name" value="Por_Secre_tail"/>
    <property type="match status" value="1"/>
</dbReference>
<feature type="domain" description="Secretion system C-terminal sorting" evidence="3">
    <location>
        <begin position="696"/>
        <end position="764"/>
    </location>
</feature>
<name>A0A5C6Z1A6_9FLAO</name>